<protein>
    <submittedName>
        <fullName evidence="2">Uncharacterized protein</fullName>
    </submittedName>
</protein>
<reference evidence="2" key="1">
    <citation type="journal article" date="2014" name="Int. J. Syst. Evol. Microbiol.">
        <title>Complete genome sequence of Corynebacterium casei LMG S-19264T (=DSM 44701T), isolated from a smear-ripened cheese.</title>
        <authorList>
            <consortium name="US DOE Joint Genome Institute (JGI-PGF)"/>
            <person name="Walter F."/>
            <person name="Albersmeier A."/>
            <person name="Kalinowski J."/>
            <person name="Ruckert C."/>
        </authorList>
    </citation>
    <scope>NUCLEOTIDE SEQUENCE</scope>
    <source>
        <strain evidence="2">CGMCC 1.15447</strain>
    </source>
</reference>
<feature type="region of interest" description="Disordered" evidence="1">
    <location>
        <begin position="1"/>
        <end position="51"/>
    </location>
</feature>
<dbReference type="Proteomes" id="UP000648801">
    <property type="component" value="Unassembled WGS sequence"/>
</dbReference>
<evidence type="ECO:0000313" key="3">
    <source>
        <dbReference type="Proteomes" id="UP000648801"/>
    </source>
</evidence>
<keyword evidence="3" id="KW-1185">Reference proteome</keyword>
<accession>A0A916RTS1</accession>
<feature type="compositionally biased region" description="Basic residues" evidence="1">
    <location>
        <begin position="13"/>
        <end position="51"/>
    </location>
</feature>
<dbReference type="RefSeq" id="WP_188759012.1">
    <property type="nucleotide sequence ID" value="NZ_BMJB01000001.1"/>
</dbReference>
<comment type="caution">
    <text evidence="2">The sequence shown here is derived from an EMBL/GenBank/DDBJ whole genome shotgun (WGS) entry which is preliminary data.</text>
</comment>
<organism evidence="2 3">
    <name type="scientific">Edaphobacter acidisoli</name>
    <dbReference type="NCBI Taxonomy" id="2040573"/>
    <lineage>
        <taxon>Bacteria</taxon>
        <taxon>Pseudomonadati</taxon>
        <taxon>Acidobacteriota</taxon>
        <taxon>Terriglobia</taxon>
        <taxon>Terriglobales</taxon>
        <taxon>Acidobacteriaceae</taxon>
        <taxon>Edaphobacter</taxon>
    </lineage>
</organism>
<gene>
    <name evidence="2" type="ORF">GCM10011507_18320</name>
</gene>
<evidence type="ECO:0000256" key="1">
    <source>
        <dbReference type="SAM" id="MobiDB-lite"/>
    </source>
</evidence>
<evidence type="ECO:0000313" key="2">
    <source>
        <dbReference type="EMBL" id="GGA67130.1"/>
    </source>
</evidence>
<dbReference type="AlphaFoldDB" id="A0A916RTS1"/>
<proteinExistence type="predicted"/>
<name>A0A916RTS1_9BACT</name>
<sequence>MANTKSITDKTERKKVKRAARKKAAPKGKRTTPRGSSKAKVRKLARGQSKR</sequence>
<reference evidence="2" key="2">
    <citation type="submission" date="2020-09" db="EMBL/GenBank/DDBJ databases">
        <authorList>
            <person name="Sun Q."/>
            <person name="Zhou Y."/>
        </authorList>
    </citation>
    <scope>NUCLEOTIDE SEQUENCE</scope>
    <source>
        <strain evidence="2">CGMCC 1.15447</strain>
    </source>
</reference>
<dbReference type="EMBL" id="BMJB01000001">
    <property type="protein sequence ID" value="GGA67130.1"/>
    <property type="molecule type" value="Genomic_DNA"/>
</dbReference>